<dbReference type="AlphaFoldDB" id="A0A0A9XBR8"/>
<organism evidence="2">
    <name type="scientific">Lygus hesperus</name>
    <name type="common">Western plant bug</name>
    <dbReference type="NCBI Taxonomy" id="30085"/>
    <lineage>
        <taxon>Eukaryota</taxon>
        <taxon>Metazoa</taxon>
        <taxon>Ecdysozoa</taxon>
        <taxon>Arthropoda</taxon>
        <taxon>Hexapoda</taxon>
        <taxon>Insecta</taxon>
        <taxon>Pterygota</taxon>
        <taxon>Neoptera</taxon>
        <taxon>Paraneoptera</taxon>
        <taxon>Hemiptera</taxon>
        <taxon>Heteroptera</taxon>
        <taxon>Panheteroptera</taxon>
        <taxon>Cimicomorpha</taxon>
        <taxon>Miridae</taxon>
        <taxon>Mirini</taxon>
        <taxon>Lygus</taxon>
    </lineage>
</organism>
<feature type="compositionally biased region" description="Basic and acidic residues" evidence="1">
    <location>
        <begin position="11"/>
        <end position="22"/>
    </location>
</feature>
<evidence type="ECO:0000256" key="1">
    <source>
        <dbReference type="SAM" id="MobiDB-lite"/>
    </source>
</evidence>
<keyword evidence="2" id="KW-0675">Receptor</keyword>
<evidence type="ECO:0000313" key="2">
    <source>
        <dbReference type="EMBL" id="JAG18137.1"/>
    </source>
</evidence>
<gene>
    <name evidence="2" type="primary">Il31ra_1</name>
    <name evidence="3" type="synonym">Il31ra_0</name>
    <name evidence="2" type="ORF">CM83_3832</name>
    <name evidence="3" type="ORF">CM83_3833</name>
    <name evidence="4" type="ORF">g.98495</name>
</gene>
<dbReference type="EMBL" id="GBHO01025467">
    <property type="protein sequence ID" value="JAG18137.1"/>
    <property type="molecule type" value="Transcribed_RNA"/>
</dbReference>
<dbReference type="EMBL" id="GBHO01025464">
    <property type="protein sequence ID" value="JAG18140.1"/>
    <property type="molecule type" value="Transcribed_RNA"/>
</dbReference>
<name>A0A0A9XBR8_LYGHE</name>
<feature type="region of interest" description="Disordered" evidence="1">
    <location>
        <begin position="91"/>
        <end position="111"/>
    </location>
</feature>
<evidence type="ECO:0000313" key="4">
    <source>
        <dbReference type="EMBL" id="JAQ05304.1"/>
    </source>
</evidence>
<reference evidence="4" key="3">
    <citation type="journal article" date="2016" name="Gigascience">
        <title>De novo construction of an expanded transcriptome assembly for the western tarnished plant bug, Lygus hesperus.</title>
        <authorList>
            <person name="Tassone E.E."/>
            <person name="Geib S.M."/>
            <person name="Hall B."/>
            <person name="Fabrick J.A."/>
            <person name="Brent C.S."/>
            <person name="Hull J.J."/>
        </authorList>
    </citation>
    <scope>NUCLEOTIDE SEQUENCE</scope>
</reference>
<dbReference type="EMBL" id="GDHC01013325">
    <property type="protein sequence ID" value="JAQ05304.1"/>
    <property type="molecule type" value="Transcribed_RNA"/>
</dbReference>
<proteinExistence type="predicted"/>
<reference evidence="2" key="1">
    <citation type="journal article" date="2014" name="PLoS ONE">
        <title>Transcriptome-Based Identification of ABC Transporters in the Western Tarnished Plant Bug Lygus hesperus.</title>
        <authorList>
            <person name="Hull J.J."/>
            <person name="Chaney K."/>
            <person name="Geib S.M."/>
            <person name="Fabrick J.A."/>
            <person name="Brent C.S."/>
            <person name="Walsh D."/>
            <person name="Lavine L.C."/>
        </authorList>
    </citation>
    <scope>NUCLEOTIDE SEQUENCE</scope>
</reference>
<sequence>MELKSSAQAGRDAEEDKLKEYTSWDVGGGGDLQWGHGDAGDRTVDAAAQDCEDAAGLESRNQQCGLSYSYITIENVRQKVLQPFVDCGTPIFQTTSPTPPPGSGEGDGAEV</sequence>
<feature type="region of interest" description="Disordered" evidence="1">
    <location>
        <begin position="1"/>
        <end position="41"/>
    </location>
</feature>
<accession>A0A0A9XBR8</accession>
<reference evidence="2" key="2">
    <citation type="submission" date="2014-07" db="EMBL/GenBank/DDBJ databases">
        <authorList>
            <person name="Hull J."/>
        </authorList>
    </citation>
    <scope>NUCLEOTIDE SEQUENCE</scope>
</reference>
<evidence type="ECO:0000313" key="3">
    <source>
        <dbReference type="EMBL" id="JAG18140.1"/>
    </source>
</evidence>
<protein>
    <submittedName>
        <fullName evidence="2">Interleukin-31 receptor subunit alpha</fullName>
    </submittedName>
</protein>